<keyword evidence="2" id="KW-0193">Cuticle</keyword>
<evidence type="ECO:0000256" key="5">
    <source>
        <dbReference type="ARBA" id="ARBA00022729"/>
    </source>
</evidence>
<feature type="coiled-coil region" evidence="8">
    <location>
        <begin position="300"/>
        <end position="334"/>
    </location>
</feature>
<keyword evidence="7" id="KW-0472">Membrane</keyword>
<name>A0AAF5PFS2_WUCBA</name>
<protein>
    <recommendedName>
        <fullName evidence="9">ZP domain-containing protein</fullName>
    </recommendedName>
</protein>
<dbReference type="WBParaSite" id="mrna-Wban_00042">
    <property type="protein sequence ID" value="mrna-Wban_00042"/>
    <property type="gene ID" value="Wban_00042"/>
</dbReference>
<dbReference type="GO" id="GO:0005886">
    <property type="term" value="C:plasma membrane"/>
    <property type="evidence" value="ECO:0007669"/>
    <property type="project" value="UniProtKB-SubCell"/>
</dbReference>
<keyword evidence="4" id="KW-0812">Transmembrane</keyword>
<comment type="subcellular location">
    <subcellularLocation>
        <location evidence="1">Cell membrane</location>
        <topology evidence="1">Single-pass type I membrane protein</topology>
    </subcellularLocation>
</comment>
<keyword evidence="6" id="KW-1133">Transmembrane helix</keyword>
<evidence type="ECO:0000256" key="4">
    <source>
        <dbReference type="ARBA" id="ARBA00022692"/>
    </source>
</evidence>
<keyword evidence="5" id="KW-0732">Signal</keyword>
<evidence type="ECO:0000313" key="10">
    <source>
        <dbReference type="Proteomes" id="UP000093561"/>
    </source>
</evidence>
<dbReference type="PANTHER" id="PTHR22907:SF24">
    <property type="entry name" value="ZP DOMAIN-CONTAINING PROTEIN"/>
    <property type="match status" value="1"/>
</dbReference>
<evidence type="ECO:0000256" key="2">
    <source>
        <dbReference type="ARBA" id="ARBA00022460"/>
    </source>
</evidence>
<keyword evidence="8" id="KW-0175">Coiled coil</keyword>
<proteinExistence type="predicted"/>
<sequence length="593" mass="67354">MDYVATITIDNDIIGDPDIECLDEEIRIFVKTRKIFNGRIYAKGKADNSACIKDNFAQERTTKPHMFLKFGTCGMRSLRSIDPRGMYYGITIVVSFHTLFITKVDQAFHVKCFFEEASHGLTAKFGVSMIATTEMEARHPIPGCSYSIHASSIDDIEAGKPAGPRIKYARIGDRVLHQWHCDDQMYGILISNCYVTDGFGKRSEVIDSNGCSIDPILITGIRYSPDLQRAYGESMVFKFADRPGVWFFCQIQMCMKKEGMCSGITPPSCSSQIGNNAYSTNEIYEEQEISGRIKPFSLTSSTIKSAKNRERSKIENLENEMATIAKSIDEYSEENARNTVENEENDGIYDELEFTTLAQNEHPRIIAKQKMPTATDKALVTTIFETTDDYNIDTRHVDKETGKQITKKGYREADYEDITIGSNLNDLLANLPDEVNADSLQKMFHDSVENRRALMRSYDYLINQMEENKMTKMTTKSSNIKEKYRRGDKIKTFKVFWDSARLADKPLTSIIDPENNNHLMAQNVDTVSPSIHDNNNGLASTMIAGQLIIYDLDEEPPIASQLKNEKATNVIAKHSLINRYYEVSYDKINKKYK</sequence>
<reference evidence="11" key="3">
    <citation type="submission" date="2024-02" db="UniProtKB">
        <authorList>
            <consortium name="WormBaseParasite"/>
        </authorList>
    </citation>
    <scope>IDENTIFICATION</scope>
    <source>
        <strain evidence="11">pt0022</strain>
    </source>
</reference>
<dbReference type="Pfam" id="PF25057">
    <property type="entry name" value="CUT_N"/>
    <property type="match status" value="1"/>
</dbReference>
<evidence type="ECO:0000256" key="3">
    <source>
        <dbReference type="ARBA" id="ARBA00022475"/>
    </source>
</evidence>
<evidence type="ECO:0000313" key="11">
    <source>
        <dbReference type="WBParaSite" id="mrna-Wban_00042"/>
    </source>
</evidence>
<keyword evidence="3" id="KW-1003">Cell membrane</keyword>
<dbReference type="GO" id="GO:0042302">
    <property type="term" value="F:structural constituent of cuticle"/>
    <property type="evidence" value="ECO:0007669"/>
    <property type="project" value="UniProtKB-KW"/>
</dbReference>
<dbReference type="Pfam" id="PF25301">
    <property type="entry name" value="CUT_C"/>
    <property type="match status" value="1"/>
</dbReference>
<accession>A0AAF5PFS2</accession>
<dbReference type="InterPro" id="IPR001507">
    <property type="entry name" value="ZP_dom"/>
</dbReference>
<organism evidence="10 11">
    <name type="scientific">Wuchereria bancrofti</name>
    <dbReference type="NCBI Taxonomy" id="6293"/>
    <lineage>
        <taxon>Eukaryota</taxon>
        <taxon>Metazoa</taxon>
        <taxon>Ecdysozoa</taxon>
        <taxon>Nematoda</taxon>
        <taxon>Chromadorea</taxon>
        <taxon>Rhabditida</taxon>
        <taxon>Spirurina</taxon>
        <taxon>Spiruromorpha</taxon>
        <taxon>Filarioidea</taxon>
        <taxon>Onchocercidae</taxon>
        <taxon>Wuchereria</taxon>
    </lineage>
</organism>
<evidence type="ECO:0000256" key="8">
    <source>
        <dbReference type="SAM" id="Coils"/>
    </source>
</evidence>
<dbReference type="InterPro" id="IPR056953">
    <property type="entry name" value="CUT_N"/>
</dbReference>
<dbReference type="PROSITE" id="PS51034">
    <property type="entry name" value="ZP_2"/>
    <property type="match status" value="1"/>
</dbReference>
<evidence type="ECO:0000256" key="7">
    <source>
        <dbReference type="ARBA" id="ARBA00023136"/>
    </source>
</evidence>
<dbReference type="InterPro" id="IPR051962">
    <property type="entry name" value="Cuticlin"/>
</dbReference>
<evidence type="ECO:0000256" key="6">
    <source>
        <dbReference type="ARBA" id="ARBA00022989"/>
    </source>
</evidence>
<evidence type="ECO:0000259" key="9">
    <source>
        <dbReference type="PROSITE" id="PS51034"/>
    </source>
</evidence>
<reference evidence="10" key="2">
    <citation type="journal article" date="2016" name="Mol. Ecol.">
        <title>Population genomics of the filarial nematode parasite Wuchereria bancrofti from mosquitoes.</title>
        <authorList>
            <person name="Small S.T."/>
            <person name="Reimer L.J."/>
            <person name="Tisch D.J."/>
            <person name="King C.L."/>
            <person name="Christensen B.M."/>
            <person name="Siba P.M."/>
            <person name="Kazura J.W."/>
            <person name="Serre D."/>
            <person name="Zimmerman P.A."/>
        </authorList>
    </citation>
    <scope>NUCLEOTIDE SEQUENCE</scope>
    <source>
        <strain evidence="10">pt0022</strain>
    </source>
</reference>
<dbReference type="AlphaFoldDB" id="A0AAF5PFS2"/>
<dbReference type="Proteomes" id="UP000093561">
    <property type="component" value="Unassembled WGS sequence"/>
</dbReference>
<reference evidence="10" key="1">
    <citation type="submission" date="2015-03" db="EMBL/GenBank/DDBJ databases">
        <title>Wuchereria bancrofti Genome Sequencing Papua New Guinea Strain.</title>
        <authorList>
            <person name="Small S.T."/>
            <person name="Serre D."/>
            <person name="Zimmerman P.A."/>
        </authorList>
    </citation>
    <scope>NUCLEOTIDE SEQUENCE [LARGE SCALE GENOMIC DNA]</scope>
    <source>
        <strain evidence="10">pt0022</strain>
    </source>
</reference>
<dbReference type="PANTHER" id="PTHR22907">
    <property type="entry name" value="GH04558P"/>
    <property type="match status" value="1"/>
</dbReference>
<dbReference type="SMART" id="SM00241">
    <property type="entry name" value="ZP"/>
    <property type="match status" value="1"/>
</dbReference>
<dbReference type="InterPro" id="IPR057475">
    <property type="entry name" value="CUT_C"/>
</dbReference>
<feature type="domain" description="ZP" evidence="9">
    <location>
        <begin position="20"/>
        <end position="268"/>
    </location>
</feature>
<evidence type="ECO:0000256" key="1">
    <source>
        <dbReference type="ARBA" id="ARBA00004251"/>
    </source>
</evidence>